<accession>A0ABP7J9R0</accession>
<keyword evidence="4" id="KW-1185">Reference proteome</keyword>
<dbReference type="CDD" id="cd07814">
    <property type="entry name" value="SRPBCC_CalC_Aha1-like"/>
    <property type="match status" value="1"/>
</dbReference>
<evidence type="ECO:0000313" key="3">
    <source>
        <dbReference type="EMBL" id="GAA3838492.1"/>
    </source>
</evidence>
<sequence>MSENYGKWAGAEEVDLDVRPGGAWRSVMVIPGGTRVPLTGSYAEVEPGKRLVIGMDVPGRDEQSLMVVEFAADGDRTEITLSQTFGRAEDRGQAEQRSTPCCWTA</sequence>
<organism evidence="3 4">
    <name type="scientific">Amycolatopsis tucumanensis</name>
    <dbReference type="NCBI Taxonomy" id="401106"/>
    <lineage>
        <taxon>Bacteria</taxon>
        <taxon>Bacillati</taxon>
        <taxon>Actinomycetota</taxon>
        <taxon>Actinomycetes</taxon>
        <taxon>Pseudonocardiales</taxon>
        <taxon>Pseudonocardiaceae</taxon>
        <taxon>Amycolatopsis</taxon>
    </lineage>
</organism>
<comment type="caution">
    <text evidence="3">The sequence shown here is derived from an EMBL/GenBank/DDBJ whole genome shotgun (WGS) entry which is preliminary data.</text>
</comment>
<protein>
    <recommendedName>
        <fullName evidence="2">Activator of Hsp90 ATPase homologue 1/2-like C-terminal domain-containing protein</fullName>
    </recommendedName>
</protein>
<comment type="similarity">
    <text evidence="1">Belongs to the AHA1 family.</text>
</comment>
<dbReference type="Pfam" id="PF08327">
    <property type="entry name" value="AHSA1"/>
    <property type="match status" value="1"/>
</dbReference>
<dbReference type="SUPFAM" id="SSF55961">
    <property type="entry name" value="Bet v1-like"/>
    <property type="match status" value="1"/>
</dbReference>
<dbReference type="InterPro" id="IPR023393">
    <property type="entry name" value="START-like_dom_sf"/>
</dbReference>
<evidence type="ECO:0000313" key="4">
    <source>
        <dbReference type="Proteomes" id="UP001501624"/>
    </source>
</evidence>
<dbReference type="EMBL" id="BAABCM010000011">
    <property type="protein sequence ID" value="GAA3838492.1"/>
    <property type="molecule type" value="Genomic_DNA"/>
</dbReference>
<reference evidence="4" key="1">
    <citation type="journal article" date="2019" name="Int. J. Syst. Evol. Microbiol.">
        <title>The Global Catalogue of Microorganisms (GCM) 10K type strain sequencing project: providing services to taxonomists for standard genome sequencing and annotation.</title>
        <authorList>
            <consortium name="The Broad Institute Genomics Platform"/>
            <consortium name="The Broad Institute Genome Sequencing Center for Infectious Disease"/>
            <person name="Wu L."/>
            <person name="Ma J."/>
        </authorList>
    </citation>
    <scope>NUCLEOTIDE SEQUENCE [LARGE SCALE GENOMIC DNA]</scope>
    <source>
        <strain evidence="4">JCM 17017</strain>
    </source>
</reference>
<evidence type="ECO:0000256" key="1">
    <source>
        <dbReference type="ARBA" id="ARBA00006817"/>
    </source>
</evidence>
<proteinExistence type="inferred from homology"/>
<dbReference type="Proteomes" id="UP001501624">
    <property type="component" value="Unassembled WGS sequence"/>
</dbReference>
<evidence type="ECO:0000259" key="2">
    <source>
        <dbReference type="Pfam" id="PF08327"/>
    </source>
</evidence>
<dbReference type="Gene3D" id="3.30.530.20">
    <property type="match status" value="1"/>
</dbReference>
<gene>
    <name evidence="3" type="ORF">GCM10022380_65820</name>
</gene>
<dbReference type="InterPro" id="IPR013538">
    <property type="entry name" value="ASHA1/2-like_C"/>
</dbReference>
<feature type="domain" description="Activator of Hsp90 ATPase homologue 1/2-like C-terminal" evidence="2">
    <location>
        <begin position="3"/>
        <end position="98"/>
    </location>
</feature>
<name>A0ABP7J9R0_9PSEU</name>